<comment type="caution">
    <text evidence="1">The sequence shown here is derived from an EMBL/GenBank/DDBJ whole genome shotgun (WGS) entry which is preliminary data.</text>
</comment>
<name>A0A1V6NZV5_PENDC</name>
<evidence type="ECO:0008006" key="3">
    <source>
        <dbReference type="Google" id="ProtNLM"/>
    </source>
</evidence>
<dbReference type="OrthoDB" id="196103at2759"/>
<evidence type="ECO:0000313" key="2">
    <source>
        <dbReference type="Proteomes" id="UP000191522"/>
    </source>
</evidence>
<evidence type="ECO:0000313" key="1">
    <source>
        <dbReference type="EMBL" id="OQD70233.1"/>
    </source>
</evidence>
<gene>
    <name evidence="1" type="ORF">PENDEC_c025G06530</name>
</gene>
<dbReference type="Proteomes" id="UP000191522">
    <property type="component" value="Unassembled WGS sequence"/>
</dbReference>
<organism evidence="1 2">
    <name type="scientific">Penicillium decumbens</name>
    <dbReference type="NCBI Taxonomy" id="69771"/>
    <lineage>
        <taxon>Eukaryota</taxon>
        <taxon>Fungi</taxon>
        <taxon>Dikarya</taxon>
        <taxon>Ascomycota</taxon>
        <taxon>Pezizomycotina</taxon>
        <taxon>Eurotiomycetes</taxon>
        <taxon>Eurotiomycetidae</taxon>
        <taxon>Eurotiales</taxon>
        <taxon>Aspergillaceae</taxon>
        <taxon>Penicillium</taxon>
    </lineage>
</organism>
<keyword evidence="2" id="KW-1185">Reference proteome</keyword>
<protein>
    <recommendedName>
        <fullName evidence="3">Cyanovirin-N domain-containing protein</fullName>
    </recommendedName>
</protein>
<reference evidence="2" key="1">
    <citation type="journal article" date="2017" name="Nat. Microbiol.">
        <title>Global analysis of biosynthetic gene clusters reveals vast potential of secondary metabolite production in Penicillium species.</title>
        <authorList>
            <person name="Nielsen J.C."/>
            <person name="Grijseels S."/>
            <person name="Prigent S."/>
            <person name="Ji B."/>
            <person name="Dainat J."/>
            <person name="Nielsen K.F."/>
            <person name="Frisvad J.C."/>
            <person name="Workman M."/>
            <person name="Nielsen J."/>
        </authorList>
    </citation>
    <scope>NUCLEOTIDE SEQUENCE [LARGE SCALE GENOMIC DNA]</scope>
    <source>
        <strain evidence="2">IBT 11843</strain>
    </source>
</reference>
<accession>A0A1V6NZV5</accession>
<sequence length="105" mass="11131">MANETAVDFPFICLCCPGMYNALTGLGGSGQVNYSNGSRECQCRFNLYNGGNGAIRGRADLRPCLSATTANCAFAIDASFIWVAQGAMRTTYVPESQKGRAVAAF</sequence>
<dbReference type="AlphaFoldDB" id="A0A1V6NZV5"/>
<dbReference type="EMBL" id="MDYL01000025">
    <property type="protein sequence ID" value="OQD70233.1"/>
    <property type="molecule type" value="Genomic_DNA"/>
</dbReference>
<proteinExistence type="predicted"/>